<feature type="compositionally biased region" description="Low complexity" evidence="2">
    <location>
        <begin position="653"/>
        <end position="664"/>
    </location>
</feature>
<feature type="compositionally biased region" description="Polar residues" evidence="2">
    <location>
        <begin position="1961"/>
        <end position="1973"/>
    </location>
</feature>
<feature type="compositionally biased region" description="Low complexity" evidence="2">
    <location>
        <begin position="859"/>
        <end position="870"/>
    </location>
</feature>
<comment type="caution">
    <text evidence="3">The sequence shown here is derived from an EMBL/GenBank/DDBJ whole genome shotgun (WGS) entry which is preliminary data.</text>
</comment>
<dbReference type="EMBL" id="AACS02000006">
    <property type="protein sequence ID" value="EAU81280.2"/>
    <property type="molecule type" value="Genomic_DNA"/>
</dbReference>
<dbReference type="OMA" id="PAWTFAP"/>
<feature type="compositionally biased region" description="Basic and acidic residues" evidence="2">
    <location>
        <begin position="943"/>
        <end position="994"/>
    </location>
</feature>
<dbReference type="Proteomes" id="UP000001861">
    <property type="component" value="Unassembled WGS sequence"/>
</dbReference>
<feature type="region of interest" description="Disordered" evidence="2">
    <location>
        <begin position="1961"/>
        <end position="2166"/>
    </location>
</feature>
<sequence>MAESIPKPSTSLLSKLGTSKPHPLHKPVVIRFVPHDQWIQTHIAPYWKIKAVKHHALARCLGLSFTPPDPPLPFTEQGTSQRPPSPITFAPDPSHRPSSPILFRTPGFAISDDDDSEIGDDDDFDGMGMGKGKGRDGDEMASVNEVVLEGGRVVPSSSKSGHGGRLKPYEPSTNRVQHKGSTSSTLAVPPDHKSVPDIAHLSFALVRFSTTQILEDEYTVSEYDLAAYEILELHYAISPDHYTAPGFTPITATFPFALLKPPAQLLKGKSKKKRRELEALMAPHSARIVHLPRSMPEAYSEPYWEGWIRILRFSHREDDDYLYGGFMSPPPHHHLHASSSKPGSAYGSSSKSTSSKPWFGPSYAQFGASVGEASWGHTEMFKSDRDRDLDAELALNFGFAGLGRWEKGASASSSGGDAVGGSGSGSGYRGGDGYGYPYGYTRSGFEWGERWLIIREGWIFFLRERGDSEPTHSFPLANLLTLRDADQLTESLDNNKRTRQRRAREAHHHHHHHHVHRHRSPPPPTSRSSHRSPPPPSSTSSHRSRPSAVLTKSSNAAGGEQPPSSPTSTIRGPSSSNPTQGQLKHGQPSRTKVTSDADDDAYEEDDEGERPLGRSVSVRARGAQQSQARAPGSTSSHAPSSASGHPSHPPPSSSSTSAAASAAARAKSRERRRREREFGDPRARYEANPRTFVPRTKEEAEAVGMRIVCAKFKSVVRDSSRSRGPGGSGCGGDSRPNPFSGYPDDCPERSANGKDREGRTYTSTAPSLGDVVGPSITAGLISGGFLDPEWDRAERERKDRERGDRERERERRDGERDRERERERERQRELKERERQLWEDVTWSGSSKRDREKEKKTKGGSSSLHLGSFGDVNFGAKLGSVISDRRPSLPALGSSHSLLSAASHPPTPNPLVTLGLGTGGASLGNSGGGGSETTLSFGSLFGGHKETKEEKEERKKREKEEKKLEDERKKKEKEEKEERKRREKEEKKREKAEDEVGMTSSSSWILGRGRKGTASSKGKEREREKEKDGEDAVPPTPSSYQVDSVPDMSPTDKKDLASNLRALRSKRSRGGLSLGGSQSFAGYSLGGDRSTGGGRGVDSDASSLMSTNDASSRRAAASPPPKAMSDDSHDHHHPTTPVTATALSSSLRSGTSPLAADSSFRSVDTEVAAAEEFTAHEDFRGGPRRADDRSLAPHERDGDDHDDNHPVDPAGYASDGSESLALSSPVFAAKDSGSDDDIYDDEDWEVFRGYRRRKGHKAGTGIGGTGTGGDASNAAANGGVGSASNASVSGGVGTKEVDTVKDGVAKSSLPPPPTTTSTAASSATERPTHKARSASIATASTVKPRRKREGGQKAQWIIMDLGSDAAYNSLLRVLHRSFGEPLTSSFLQGLPGLGSMITQCTTNASNGGAVSPPYGPPKRSNSLMGLNRQHALASQHHLSSPSSPSRGRSHSDAGAFFPPQGLQPIADDPSVSPLREHPASLETLVQDHLSRGPETIVRALGALPYPEWRMEVVLRARRAGMGLVGRPVELMLLTMGERMEEGYEIDDPCLISNWPFGSVGEHDLEDDSMEGGGVEDSGDGEGEIGRVEGEGGVSEAEGQEGEVKVEASDEENSDDDEDEPLIFDASDEEEEEESELEWQAWTADLPRQIRVKKEKEELARLEAEAAAHAQSQAPLIPTVEIVGEGAVDTRGINDDESDYEAAPLPPSSVIEEREMMVRKKRSYEPVGVITSMTTSTALPTFVVPETGNHDHHGHEEHRRLHRVQRNGHLHPSASVAPSSHSLTSPSSMESLAVPANRGVARGQSSPLAGGAPLSNAQGVHQQQQRVPRHGRTHSLSQPSPVSSYARHGQSGHGSLYHSASMQTNLRVSSDLGSGPASPAPASPVAGRRPSMPALPTAALTGPTTTLQAPQSLTMTQVTTPTSITTTLSTEQNFALTGPTEIRELSGQELAMGREELQDWSIESSVPASPTSPYRSPLNASLASGSPPSSSVLRSPSSSALGSPPPGSPPSSVLRHQGSSASFTSSLGRSGSILRSRVPSTTTNESTNMDSYSYYRGRSPSGSDRPKLTVSTSASSSNSHSVSHSNNHSNGHPPNVPTPSSSSANPSSPRIKSPTRSSRSLLQRVTSPGDHSRGDLGDQGTSAGANSAPTSPRKKKSGTFERFVRGF</sequence>
<dbReference type="eggNOG" id="ENOG502T6K6">
    <property type="taxonomic scope" value="Eukaryota"/>
</dbReference>
<feature type="compositionally biased region" description="Low complexity" evidence="2">
    <location>
        <begin position="888"/>
        <end position="904"/>
    </location>
</feature>
<feature type="compositionally biased region" description="Basic residues" evidence="2">
    <location>
        <begin position="497"/>
        <end position="520"/>
    </location>
</feature>
<dbReference type="VEuPathDB" id="FungiDB:CC1G_07210"/>
<feature type="compositionally biased region" description="Polar residues" evidence="2">
    <location>
        <begin position="1136"/>
        <end position="1152"/>
    </location>
</feature>
<feature type="compositionally biased region" description="Low complexity" evidence="2">
    <location>
        <begin position="1882"/>
        <end position="1916"/>
    </location>
</feature>
<feature type="region of interest" description="Disordered" evidence="2">
    <location>
        <begin position="490"/>
        <end position="697"/>
    </location>
</feature>
<feature type="compositionally biased region" description="Polar residues" evidence="2">
    <location>
        <begin position="1833"/>
        <end position="1842"/>
    </location>
</feature>
<dbReference type="KEGG" id="cci:CC1G_07210"/>
<reference evidence="3 4" key="1">
    <citation type="journal article" date="2010" name="Proc. Natl. Acad. Sci. U.S.A.">
        <title>Insights into evolution of multicellular fungi from the assembled chromosomes of the mushroom Coprinopsis cinerea (Coprinus cinereus).</title>
        <authorList>
            <person name="Stajich J.E."/>
            <person name="Wilke S.K."/>
            <person name="Ahren D."/>
            <person name="Au C.H."/>
            <person name="Birren B.W."/>
            <person name="Borodovsky M."/>
            <person name="Burns C."/>
            <person name="Canback B."/>
            <person name="Casselton L.A."/>
            <person name="Cheng C.K."/>
            <person name="Deng J."/>
            <person name="Dietrich F.S."/>
            <person name="Fargo D.C."/>
            <person name="Farman M.L."/>
            <person name="Gathman A.C."/>
            <person name="Goldberg J."/>
            <person name="Guigo R."/>
            <person name="Hoegger P.J."/>
            <person name="Hooker J.B."/>
            <person name="Huggins A."/>
            <person name="James T.Y."/>
            <person name="Kamada T."/>
            <person name="Kilaru S."/>
            <person name="Kodira C."/>
            <person name="Kues U."/>
            <person name="Kupfer D."/>
            <person name="Kwan H.S."/>
            <person name="Lomsadze A."/>
            <person name="Li W."/>
            <person name="Lilly W.W."/>
            <person name="Ma L.J."/>
            <person name="Mackey A.J."/>
            <person name="Manning G."/>
            <person name="Martin F."/>
            <person name="Muraguchi H."/>
            <person name="Natvig D.O."/>
            <person name="Palmerini H."/>
            <person name="Ramesh M.A."/>
            <person name="Rehmeyer C.J."/>
            <person name="Roe B.A."/>
            <person name="Shenoy N."/>
            <person name="Stanke M."/>
            <person name="Ter-Hovhannisyan V."/>
            <person name="Tunlid A."/>
            <person name="Velagapudi R."/>
            <person name="Vision T.J."/>
            <person name="Zeng Q."/>
            <person name="Zolan M.E."/>
            <person name="Pukkila P.J."/>
        </authorList>
    </citation>
    <scope>NUCLEOTIDE SEQUENCE [LARGE SCALE GENOMIC DNA]</scope>
    <source>
        <strain evidence="4">Okayama-7 / 130 / ATCC MYA-4618 / FGSC 9003</strain>
    </source>
</reference>
<evidence type="ECO:0000313" key="3">
    <source>
        <dbReference type="EMBL" id="EAU81280.2"/>
    </source>
</evidence>
<feature type="compositionally biased region" description="Polar residues" evidence="2">
    <location>
        <begin position="2037"/>
        <end position="2048"/>
    </location>
</feature>
<feature type="compositionally biased region" description="Basic and acidic residues" evidence="2">
    <location>
        <begin position="746"/>
        <end position="759"/>
    </location>
</feature>
<feature type="region of interest" description="Disordered" evidence="2">
    <location>
        <begin position="69"/>
        <end position="100"/>
    </location>
</feature>
<dbReference type="GO" id="GO:0000226">
    <property type="term" value="P:microtubule cytoskeleton organization"/>
    <property type="evidence" value="ECO:0007669"/>
    <property type="project" value="TreeGrafter"/>
</dbReference>
<feature type="compositionally biased region" description="Low complexity" evidence="2">
    <location>
        <begin position="1430"/>
        <end position="1446"/>
    </location>
</feature>
<protein>
    <submittedName>
        <fullName evidence="3">Uncharacterized protein</fullName>
    </submittedName>
</protein>
<accession>A8PCX1</accession>
<feature type="compositionally biased region" description="Gly residues" evidence="2">
    <location>
        <begin position="916"/>
        <end position="931"/>
    </location>
</feature>
<feature type="compositionally biased region" description="Polar residues" evidence="2">
    <location>
        <begin position="566"/>
        <end position="594"/>
    </location>
</feature>
<organism evidence="3 4">
    <name type="scientific">Coprinopsis cinerea (strain Okayama-7 / 130 / ATCC MYA-4618 / FGSC 9003)</name>
    <name type="common">Inky cap fungus</name>
    <name type="synonym">Hormographiella aspergillata</name>
    <dbReference type="NCBI Taxonomy" id="240176"/>
    <lineage>
        <taxon>Eukaryota</taxon>
        <taxon>Fungi</taxon>
        <taxon>Dikarya</taxon>
        <taxon>Basidiomycota</taxon>
        <taxon>Agaricomycotina</taxon>
        <taxon>Agaricomycetes</taxon>
        <taxon>Agaricomycetidae</taxon>
        <taxon>Agaricales</taxon>
        <taxon>Agaricineae</taxon>
        <taxon>Psathyrellaceae</taxon>
        <taxon>Coprinopsis</taxon>
    </lineage>
</organism>
<evidence type="ECO:0000256" key="1">
    <source>
        <dbReference type="ARBA" id="ARBA00023054"/>
    </source>
</evidence>
<feature type="region of interest" description="Disordered" evidence="2">
    <location>
        <begin position="713"/>
        <end position="872"/>
    </location>
</feature>
<feature type="compositionally biased region" description="Low complexity" evidence="2">
    <location>
        <begin position="1769"/>
        <end position="1792"/>
    </location>
</feature>
<dbReference type="GeneID" id="6017125"/>
<feature type="compositionally biased region" description="Polar residues" evidence="2">
    <location>
        <begin position="171"/>
        <end position="186"/>
    </location>
</feature>
<dbReference type="HOGENOM" id="CLU_231590_0_0_1"/>
<feature type="compositionally biased region" description="Basic and acidic residues" evidence="2">
    <location>
        <begin position="675"/>
        <end position="687"/>
    </location>
</feature>
<feature type="region of interest" description="Disordered" evidence="2">
    <location>
        <begin position="333"/>
        <end position="356"/>
    </location>
</feature>
<feature type="compositionally biased region" description="Low complexity" evidence="2">
    <location>
        <begin position="619"/>
        <end position="646"/>
    </location>
</feature>
<dbReference type="STRING" id="240176.A8PCX1"/>
<feature type="compositionally biased region" description="Low complexity" evidence="2">
    <location>
        <begin position="1975"/>
        <end position="2001"/>
    </location>
</feature>
<feature type="compositionally biased region" description="Low complexity" evidence="2">
    <location>
        <begin position="337"/>
        <end position="356"/>
    </location>
</feature>
<feature type="compositionally biased region" description="Low complexity" evidence="2">
    <location>
        <begin position="1270"/>
        <end position="1289"/>
    </location>
</feature>
<feature type="compositionally biased region" description="Gly residues" evidence="2">
    <location>
        <begin position="1258"/>
        <end position="1269"/>
    </location>
</feature>
<feature type="compositionally biased region" description="Acidic residues" evidence="2">
    <location>
        <begin position="1608"/>
        <end position="1620"/>
    </location>
</feature>
<dbReference type="OrthoDB" id="3225203at2759"/>
<dbReference type="PANTHER" id="PTHR15073">
    <property type="entry name" value="MICROTUBULE-ASSOCIATED PROTEIN"/>
    <property type="match status" value="1"/>
</dbReference>
<proteinExistence type="predicted"/>
<keyword evidence="1" id="KW-0175">Coiled coil</keyword>
<name>A8PCX1_COPC7</name>
<evidence type="ECO:0000256" key="2">
    <source>
        <dbReference type="SAM" id="MobiDB-lite"/>
    </source>
</evidence>
<feature type="compositionally biased region" description="Low complexity" evidence="2">
    <location>
        <begin position="2070"/>
        <end position="2108"/>
    </location>
</feature>
<feature type="region of interest" description="Disordered" evidence="2">
    <location>
        <begin position="884"/>
        <end position="1352"/>
    </location>
</feature>
<feature type="region of interest" description="Disordered" evidence="2">
    <location>
        <begin position="153"/>
        <end position="191"/>
    </location>
</feature>
<feature type="compositionally biased region" description="Low complexity" evidence="2">
    <location>
        <begin position="2024"/>
        <end position="2036"/>
    </location>
</feature>
<dbReference type="InParanoid" id="A8PCX1"/>
<feature type="compositionally biased region" description="Basic and acidic residues" evidence="2">
    <location>
        <begin position="2157"/>
        <end position="2166"/>
    </location>
</feature>
<feature type="compositionally biased region" description="Acidic residues" evidence="2">
    <location>
        <begin position="1234"/>
        <end position="1244"/>
    </location>
</feature>
<dbReference type="InterPro" id="IPR051483">
    <property type="entry name" value="MAP7_domain-containing"/>
</dbReference>
<feature type="compositionally biased region" description="Polar residues" evidence="2">
    <location>
        <begin position="1857"/>
        <end position="1871"/>
    </location>
</feature>
<feature type="compositionally biased region" description="Basic and acidic residues" evidence="2">
    <location>
        <begin position="847"/>
        <end position="857"/>
    </location>
</feature>
<feature type="region of interest" description="Disordered" evidence="2">
    <location>
        <begin position="1430"/>
        <end position="1475"/>
    </location>
</feature>
<feature type="compositionally biased region" description="Low complexity" evidence="2">
    <location>
        <begin position="2049"/>
        <end position="2062"/>
    </location>
</feature>
<feature type="compositionally biased region" description="Polar residues" evidence="2">
    <location>
        <begin position="2138"/>
        <end position="2149"/>
    </location>
</feature>
<feature type="region of interest" description="Disordered" evidence="2">
    <location>
        <begin position="1769"/>
        <end position="1916"/>
    </location>
</feature>
<dbReference type="PANTHER" id="PTHR15073:SF1">
    <property type="entry name" value="RETICULOCYTE-BINDING PROTEIN HOMOLOG 2A"/>
    <property type="match status" value="1"/>
</dbReference>
<feature type="compositionally biased region" description="Basic and acidic residues" evidence="2">
    <location>
        <begin position="1017"/>
        <end position="1030"/>
    </location>
</feature>
<dbReference type="GO" id="GO:0015630">
    <property type="term" value="C:microtubule cytoskeleton"/>
    <property type="evidence" value="ECO:0007669"/>
    <property type="project" value="TreeGrafter"/>
</dbReference>
<feature type="compositionally biased region" description="Basic and acidic residues" evidence="2">
    <location>
        <begin position="1173"/>
        <end position="1206"/>
    </location>
</feature>
<feature type="compositionally biased region" description="Polar residues" evidence="2">
    <location>
        <begin position="1814"/>
        <end position="1825"/>
    </location>
</feature>
<feature type="region of interest" description="Disordered" evidence="2">
    <location>
        <begin position="1558"/>
        <end position="1620"/>
    </location>
</feature>
<feature type="compositionally biased region" description="Basic and acidic residues" evidence="2">
    <location>
        <begin position="789"/>
        <end position="838"/>
    </location>
</feature>
<dbReference type="RefSeq" id="XP_001840480.2">
    <property type="nucleotide sequence ID" value="XM_001840428.2"/>
</dbReference>
<keyword evidence="4" id="KW-1185">Reference proteome</keyword>
<feature type="compositionally biased region" description="Polar residues" evidence="2">
    <location>
        <begin position="2113"/>
        <end position="2125"/>
    </location>
</feature>
<gene>
    <name evidence="3" type="ORF">CC1G_07210</name>
</gene>
<feature type="compositionally biased region" description="Acidic residues" evidence="2">
    <location>
        <begin position="596"/>
        <end position="608"/>
    </location>
</feature>
<evidence type="ECO:0000313" key="4">
    <source>
        <dbReference type="Proteomes" id="UP000001861"/>
    </source>
</evidence>
<feature type="compositionally biased region" description="Low complexity" evidence="2">
    <location>
        <begin position="1315"/>
        <end position="1324"/>
    </location>
</feature>
<feature type="compositionally biased region" description="Basic and acidic residues" evidence="2">
    <location>
        <begin position="1295"/>
        <end position="1304"/>
    </location>
</feature>